<evidence type="ECO:0000313" key="1">
    <source>
        <dbReference type="EMBL" id="KAG0147102.1"/>
    </source>
</evidence>
<accession>A0A9P6NK66</accession>
<comment type="caution">
    <text evidence="1">The sequence shown here is derived from an EMBL/GenBank/DDBJ whole genome shotgun (WGS) entry which is preliminary data.</text>
</comment>
<proteinExistence type="predicted"/>
<name>A0A9P6NK66_9BASI</name>
<evidence type="ECO:0000313" key="2">
    <source>
        <dbReference type="Proteomes" id="UP000886653"/>
    </source>
</evidence>
<sequence length="98" mass="10447">MNSWAATKLPGGLSVTGGDAVILRTLRDDHTAKYPQLRPGGSVVLTLPGLSQRGDVATYCGLHTAAHHIRARIDLTTEAEPRINTSDIPSKTNMQDGI</sequence>
<dbReference type="AlphaFoldDB" id="A0A9P6NK66"/>
<reference evidence="1" key="1">
    <citation type="submission" date="2013-11" db="EMBL/GenBank/DDBJ databases">
        <title>Genome sequence of the fusiform rust pathogen reveals effectors for host alternation and coevolution with pine.</title>
        <authorList>
            <consortium name="DOE Joint Genome Institute"/>
            <person name="Smith K."/>
            <person name="Pendleton A."/>
            <person name="Kubisiak T."/>
            <person name="Anderson C."/>
            <person name="Salamov A."/>
            <person name="Aerts A."/>
            <person name="Riley R."/>
            <person name="Clum A."/>
            <person name="Lindquist E."/>
            <person name="Ence D."/>
            <person name="Campbell M."/>
            <person name="Kronenberg Z."/>
            <person name="Feau N."/>
            <person name="Dhillon B."/>
            <person name="Hamelin R."/>
            <person name="Burleigh J."/>
            <person name="Smith J."/>
            <person name="Yandell M."/>
            <person name="Nelson C."/>
            <person name="Grigoriev I."/>
            <person name="Davis J."/>
        </authorList>
    </citation>
    <scope>NUCLEOTIDE SEQUENCE</scope>
    <source>
        <strain evidence="1">G11</strain>
    </source>
</reference>
<organism evidence="1 2">
    <name type="scientific">Cronartium quercuum f. sp. fusiforme G11</name>
    <dbReference type="NCBI Taxonomy" id="708437"/>
    <lineage>
        <taxon>Eukaryota</taxon>
        <taxon>Fungi</taxon>
        <taxon>Dikarya</taxon>
        <taxon>Basidiomycota</taxon>
        <taxon>Pucciniomycotina</taxon>
        <taxon>Pucciniomycetes</taxon>
        <taxon>Pucciniales</taxon>
        <taxon>Coleosporiaceae</taxon>
        <taxon>Cronartium</taxon>
    </lineage>
</organism>
<gene>
    <name evidence="1" type="ORF">CROQUDRAFT_91918</name>
</gene>
<keyword evidence="2" id="KW-1185">Reference proteome</keyword>
<protein>
    <submittedName>
        <fullName evidence="1">Uncharacterized protein</fullName>
    </submittedName>
</protein>
<dbReference type="Proteomes" id="UP000886653">
    <property type="component" value="Unassembled WGS sequence"/>
</dbReference>
<dbReference type="EMBL" id="MU167252">
    <property type="protein sequence ID" value="KAG0147102.1"/>
    <property type="molecule type" value="Genomic_DNA"/>
</dbReference>